<dbReference type="Pfam" id="PF02518">
    <property type="entry name" value="HATPase_c"/>
    <property type="match status" value="1"/>
</dbReference>
<keyword evidence="8 15" id="KW-0418">Kinase</keyword>
<proteinExistence type="predicted"/>
<dbReference type="SMART" id="SM00304">
    <property type="entry name" value="HAMP"/>
    <property type="match status" value="1"/>
</dbReference>
<evidence type="ECO:0000256" key="3">
    <source>
        <dbReference type="ARBA" id="ARBA00012438"/>
    </source>
</evidence>
<evidence type="ECO:0000259" key="14">
    <source>
        <dbReference type="PROSITE" id="PS50885"/>
    </source>
</evidence>
<dbReference type="Gene3D" id="6.10.340.10">
    <property type="match status" value="1"/>
</dbReference>
<keyword evidence="4" id="KW-1003">Cell membrane</keyword>
<dbReference type="InterPro" id="IPR036097">
    <property type="entry name" value="HisK_dim/P_sf"/>
</dbReference>
<dbReference type="CDD" id="cd00082">
    <property type="entry name" value="HisKA"/>
    <property type="match status" value="1"/>
</dbReference>
<evidence type="ECO:0000256" key="12">
    <source>
        <dbReference type="SAM" id="Phobius"/>
    </source>
</evidence>
<feature type="transmembrane region" description="Helical" evidence="12">
    <location>
        <begin position="299"/>
        <end position="318"/>
    </location>
</feature>
<dbReference type="InterPro" id="IPR050351">
    <property type="entry name" value="BphY/WalK/GraS-like"/>
</dbReference>
<keyword evidence="5" id="KW-0597">Phosphoprotein</keyword>
<dbReference type="CDD" id="cd06225">
    <property type="entry name" value="HAMP"/>
    <property type="match status" value="1"/>
</dbReference>
<evidence type="ECO:0000313" key="15">
    <source>
        <dbReference type="EMBL" id="MDO3679071.1"/>
    </source>
</evidence>
<dbReference type="Pfam" id="PF00672">
    <property type="entry name" value="HAMP"/>
    <property type="match status" value="1"/>
</dbReference>
<dbReference type="InterPro" id="IPR004358">
    <property type="entry name" value="Sig_transdc_His_kin-like_C"/>
</dbReference>
<dbReference type="SMART" id="SM00388">
    <property type="entry name" value="HisKA"/>
    <property type="match status" value="1"/>
</dbReference>
<dbReference type="PROSITE" id="PS50109">
    <property type="entry name" value="HIS_KIN"/>
    <property type="match status" value="1"/>
</dbReference>
<comment type="caution">
    <text evidence="15">The sequence shown here is derived from an EMBL/GenBank/DDBJ whole genome shotgun (WGS) entry which is preliminary data.</text>
</comment>
<sequence length="607" mass="69090">MRIGIVLKLFLLTSALCILILTIIFGGQAVFFKQFYVHQKEEDVKTALQSYRQDYLKHAGDAQAVAKLEQDFYRKHGTWITALDAMGNLKYTDDFYMEVRLKRSTDTPALSNKTMTIPLYSVMNVEDFSKGGPFLEPFIKEGQPIAMEGIMVKNRLFPQRMGPRASNLREENRLENQQLVKKEYEVVPRFENPVKYHEKYPSALVLGTITKVQTPEGAGAARYTNHLFLERAKAFQADLLYGDYDDHSNAGRIVNYEENNVNYKMFVDRIEDPTGDPTYIFAMTSLQPVDEAAGVMQDYYVYIIIATLLLVLLASFYYSRGIARPLLRINHTTRKIADLDFSEKIPITTKDEIGDLSRNINELSDRLHSYIAQLQQDIEKEKQLEHTRKEFISGVSHELKTPLSVIQSCLSILGDGVASHKRDHYFAAMENEVKKMDLLIVDMLDLAKYESGTYKMKMDSFAIDAVIGQVCGKLAMDIKQKQLQLHLRLSPAVVVANQHRIEQVIVNFLTNAIRHTPEREAIHVSTVESHDTVTVRVENKGASIPAEHLEKIWDRFYRAEPSRHRSTGGTGLGLAFCKKILELHGVPYGVTNTADGVLFFFCLNKKV</sequence>
<dbReference type="EC" id="2.7.13.3" evidence="3"/>
<evidence type="ECO:0000256" key="9">
    <source>
        <dbReference type="ARBA" id="ARBA00022840"/>
    </source>
</evidence>
<reference evidence="15" key="1">
    <citation type="submission" date="2023-07" db="EMBL/GenBank/DDBJ databases">
        <authorList>
            <person name="Aktuganov G."/>
            <person name="Boyko T."/>
            <person name="Delegan Y."/>
            <person name="Galimzianova N."/>
            <person name="Gilvanova E."/>
            <person name="Korobov V."/>
            <person name="Kuzmina L."/>
            <person name="Melentiev A."/>
            <person name="Milman P."/>
            <person name="Ryabova A."/>
            <person name="Stupak E."/>
            <person name="Yasakov T."/>
            <person name="Zharikova N."/>
            <person name="Zhurenko E."/>
        </authorList>
    </citation>
    <scope>NUCLEOTIDE SEQUENCE</scope>
    <source>
        <strain evidence="15">IB-739</strain>
    </source>
</reference>
<evidence type="ECO:0000256" key="4">
    <source>
        <dbReference type="ARBA" id="ARBA00022475"/>
    </source>
</evidence>
<feature type="domain" description="HAMP" evidence="14">
    <location>
        <begin position="320"/>
        <end position="372"/>
    </location>
</feature>
<dbReference type="PRINTS" id="PR00344">
    <property type="entry name" value="BCTRLSENSOR"/>
</dbReference>
<evidence type="ECO:0000256" key="8">
    <source>
        <dbReference type="ARBA" id="ARBA00022777"/>
    </source>
</evidence>
<dbReference type="SMART" id="SM00387">
    <property type="entry name" value="HATPase_c"/>
    <property type="match status" value="1"/>
</dbReference>
<dbReference type="SUPFAM" id="SSF47384">
    <property type="entry name" value="Homodimeric domain of signal transducing histidine kinase"/>
    <property type="match status" value="1"/>
</dbReference>
<gene>
    <name evidence="15" type="ORF">Q3C12_18850</name>
</gene>
<dbReference type="InterPro" id="IPR036890">
    <property type="entry name" value="HATPase_C_sf"/>
</dbReference>
<evidence type="ECO:0000259" key="13">
    <source>
        <dbReference type="PROSITE" id="PS50109"/>
    </source>
</evidence>
<comment type="subcellular location">
    <subcellularLocation>
        <location evidence="2">Cell membrane</location>
        <topology evidence="2">Multi-pass membrane protein</topology>
    </subcellularLocation>
</comment>
<evidence type="ECO:0000256" key="5">
    <source>
        <dbReference type="ARBA" id="ARBA00022553"/>
    </source>
</evidence>
<keyword evidence="6" id="KW-0808">Transferase</keyword>
<evidence type="ECO:0000256" key="11">
    <source>
        <dbReference type="ARBA" id="ARBA00023136"/>
    </source>
</evidence>
<dbReference type="InterPro" id="IPR003594">
    <property type="entry name" value="HATPase_dom"/>
</dbReference>
<keyword evidence="10" id="KW-0902">Two-component regulatory system</keyword>
<comment type="catalytic activity">
    <reaction evidence="1">
        <text>ATP + protein L-histidine = ADP + protein N-phospho-L-histidine.</text>
        <dbReference type="EC" id="2.7.13.3"/>
    </reaction>
</comment>
<dbReference type="PROSITE" id="PS50885">
    <property type="entry name" value="HAMP"/>
    <property type="match status" value="1"/>
</dbReference>
<evidence type="ECO:0000256" key="10">
    <source>
        <dbReference type="ARBA" id="ARBA00023012"/>
    </source>
</evidence>
<dbReference type="Pfam" id="PF00512">
    <property type="entry name" value="HisKA"/>
    <property type="match status" value="1"/>
</dbReference>
<evidence type="ECO:0000256" key="2">
    <source>
        <dbReference type="ARBA" id="ARBA00004651"/>
    </source>
</evidence>
<evidence type="ECO:0000256" key="7">
    <source>
        <dbReference type="ARBA" id="ARBA00022741"/>
    </source>
</evidence>
<accession>A0ABT8VDJ9</accession>
<dbReference type="PANTHER" id="PTHR45453">
    <property type="entry name" value="PHOSPHATE REGULON SENSOR PROTEIN PHOR"/>
    <property type="match status" value="1"/>
</dbReference>
<dbReference type="EMBL" id="JAUMKJ010000023">
    <property type="protein sequence ID" value="MDO3679071.1"/>
    <property type="molecule type" value="Genomic_DNA"/>
</dbReference>
<dbReference type="SUPFAM" id="SSF55874">
    <property type="entry name" value="ATPase domain of HSP90 chaperone/DNA topoisomerase II/histidine kinase"/>
    <property type="match status" value="1"/>
</dbReference>
<dbReference type="SUPFAM" id="SSF158472">
    <property type="entry name" value="HAMP domain-like"/>
    <property type="match status" value="1"/>
</dbReference>
<organism evidence="15 16">
    <name type="scientific">Paenibacillus ehimensis</name>
    <dbReference type="NCBI Taxonomy" id="79264"/>
    <lineage>
        <taxon>Bacteria</taxon>
        <taxon>Bacillati</taxon>
        <taxon>Bacillota</taxon>
        <taxon>Bacilli</taxon>
        <taxon>Bacillales</taxon>
        <taxon>Paenibacillaceae</taxon>
        <taxon>Paenibacillus</taxon>
    </lineage>
</organism>
<keyword evidence="9" id="KW-0067">ATP-binding</keyword>
<keyword evidence="12" id="KW-0812">Transmembrane</keyword>
<dbReference type="InterPro" id="IPR003660">
    <property type="entry name" value="HAMP_dom"/>
</dbReference>
<keyword evidence="7" id="KW-0547">Nucleotide-binding</keyword>
<evidence type="ECO:0000313" key="16">
    <source>
        <dbReference type="Proteomes" id="UP001168883"/>
    </source>
</evidence>
<dbReference type="RefSeq" id="WP_302879292.1">
    <property type="nucleotide sequence ID" value="NZ_JAUMKJ010000023.1"/>
</dbReference>
<evidence type="ECO:0000256" key="6">
    <source>
        <dbReference type="ARBA" id="ARBA00022679"/>
    </source>
</evidence>
<keyword evidence="12" id="KW-1133">Transmembrane helix</keyword>
<dbReference type="Proteomes" id="UP001168883">
    <property type="component" value="Unassembled WGS sequence"/>
</dbReference>
<dbReference type="GO" id="GO:0016301">
    <property type="term" value="F:kinase activity"/>
    <property type="evidence" value="ECO:0007669"/>
    <property type="project" value="UniProtKB-KW"/>
</dbReference>
<dbReference type="Gene3D" id="3.30.565.10">
    <property type="entry name" value="Histidine kinase-like ATPase, C-terminal domain"/>
    <property type="match status" value="1"/>
</dbReference>
<dbReference type="PANTHER" id="PTHR45453:SF3">
    <property type="entry name" value="HISTIDINE KINASE"/>
    <property type="match status" value="1"/>
</dbReference>
<dbReference type="Gene3D" id="1.10.287.130">
    <property type="match status" value="1"/>
</dbReference>
<keyword evidence="16" id="KW-1185">Reference proteome</keyword>
<keyword evidence="11 12" id="KW-0472">Membrane</keyword>
<dbReference type="InterPro" id="IPR005467">
    <property type="entry name" value="His_kinase_dom"/>
</dbReference>
<protein>
    <recommendedName>
        <fullName evidence="3">histidine kinase</fullName>
        <ecNumber evidence="3">2.7.13.3</ecNumber>
    </recommendedName>
</protein>
<evidence type="ECO:0000256" key="1">
    <source>
        <dbReference type="ARBA" id="ARBA00000085"/>
    </source>
</evidence>
<dbReference type="InterPro" id="IPR003661">
    <property type="entry name" value="HisK_dim/P_dom"/>
</dbReference>
<feature type="domain" description="Histidine kinase" evidence="13">
    <location>
        <begin position="394"/>
        <end position="607"/>
    </location>
</feature>
<name>A0ABT8VDJ9_9BACL</name>